<name>A0ACC1TDK5_9APHY</name>
<evidence type="ECO:0000313" key="1">
    <source>
        <dbReference type="EMBL" id="KAJ3558587.1"/>
    </source>
</evidence>
<dbReference type="EMBL" id="JANHOG010000079">
    <property type="protein sequence ID" value="KAJ3558587.1"/>
    <property type="molecule type" value="Genomic_DNA"/>
</dbReference>
<accession>A0ACC1TDK5</accession>
<comment type="caution">
    <text evidence="1">The sequence shown here is derived from an EMBL/GenBank/DDBJ whole genome shotgun (WGS) entry which is preliminary data.</text>
</comment>
<protein>
    <submittedName>
        <fullName evidence="1">Uncharacterized protein</fullName>
    </submittedName>
</protein>
<keyword evidence="2" id="KW-1185">Reference proteome</keyword>
<gene>
    <name evidence="1" type="ORF">NM688_g834</name>
</gene>
<organism evidence="1 2">
    <name type="scientific">Phlebia brevispora</name>
    <dbReference type="NCBI Taxonomy" id="194682"/>
    <lineage>
        <taxon>Eukaryota</taxon>
        <taxon>Fungi</taxon>
        <taxon>Dikarya</taxon>
        <taxon>Basidiomycota</taxon>
        <taxon>Agaricomycotina</taxon>
        <taxon>Agaricomycetes</taxon>
        <taxon>Polyporales</taxon>
        <taxon>Meruliaceae</taxon>
        <taxon>Phlebia</taxon>
    </lineage>
</organism>
<dbReference type="Proteomes" id="UP001148662">
    <property type="component" value="Unassembled WGS sequence"/>
</dbReference>
<proteinExistence type="predicted"/>
<reference evidence="1" key="1">
    <citation type="submission" date="2022-07" db="EMBL/GenBank/DDBJ databases">
        <title>Genome Sequence of Phlebia brevispora.</title>
        <authorList>
            <person name="Buettner E."/>
        </authorList>
    </citation>
    <scope>NUCLEOTIDE SEQUENCE</scope>
    <source>
        <strain evidence="1">MPL23</strain>
    </source>
</reference>
<sequence length="240" mass="26589">MSHTHQSDDHLDASFTFLPALPAPAGISLPQPADPIFLVPDQTDWQDFIDIPDVTEGEDGAATPFTELALEEDAVDEDNDDLVALGLRRVPQRRYVATHQAPRDFLQMTYTWGGVIGIPLEAVISGRLENLDNAGERDTFGDFKKKVHYRLEWPGYKSFRYAKNVRGKDGPITRVVVVQQITEMVKVFIDENAPQASDDPAWRVGPGAIRVEDLLLIGLDFVSQGSVQPQLAVRAANDQP</sequence>
<evidence type="ECO:0000313" key="2">
    <source>
        <dbReference type="Proteomes" id="UP001148662"/>
    </source>
</evidence>